<feature type="signal peptide" evidence="2">
    <location>
        <begin position="1"/>
        <end position="19"/>
    </location>
</feature>
<keyword evidence="4" id="KW-1185">Reference proteome</keyword>
<organism evidence="3 4">
    <name type="scientific">Nitrobacter vulgaris</name>
    <dbReference type="NCBI Taxonomy" id="29421"/>
    <lineage>
        <taxon>Bacteria</taxon>
        <taxon>Pseudomonadati</taxon>
        <taxon>Pseudomonadota</taxon>
        <taxon>Alphaproteobacteria</taxon>
        <taxon>Hyphomicrobiales</taxon>
        <taxon>Nitrobacteraceae</taxon>
        <taxon>Nitrobacter</taxon>
    </lineage>
</organism>
<sequence>MLRLAIAFVLALVVTAANAQDTKSGQSHTPTVGSADGTRPFLFDGRMPGDGVRRGTLAEDHHPNAGAIVVPPKANEPAPER</sequence>
<dbReference type="RefSeq" id="WP_079445143.1">
    <property type="nucleotide sequence ID" value="NZ_MWPQ01000001.1"/>
</dbReference>
<feature type="chain" id="PRO_5013161148" evidence="2">
    <location>
        <begin position="20"/>
        <end position="81"/>
    </location>
</feature>
<keyword evidence="2" id="KW-0732">Signal</keyword>
<reference evidence="3 4" key="1">
    <citation type="submission" date="2017-02" db="EMBL/GenBank/DDBJ databases">
        <title>Genome sequence of the nitrite-oxidizing bacterium Nitrobacter vulgaris strain Ab1.</title>
        <authorList>
            <person name="Mellbye B.L."/>
            <person name="Davis E.W."/>
            <person name="Spieck E."/>
            <person name="Chang J.H."/>
            <person name="Bottomley P.J."/>
            <person name="Sayavedra-Soto L.A."/>
        </authorList>
    </citation>
    <scope>NUCLEOTIDE SEQUENCE [LARGE SCALE GENOMIC DNA]</scope>
    <source>
        <strain evidence="3 4">Ab1</strain>
    </source>
</reference>
<evidence type="ECO:0000313" key="3">
    <source>
        <dbReference type="EMBL" id="OPH84765.1"/>
    </source>
</evidence>
<dbReference type="EMBL" id="MWPQ01000001">
    <property type="protein sequence ID" value="OPH84765.1"/>
    <property type="molecule type" value="Genomic_DNA"/>
</dbReference>
<feature type="compositionally biased region" description="Polar residues" evidence="1">
    <location>
        <begin position="19"/>
        <end position="32"/>
    </location>
</feature>
<gene>
    <name evidence="3" type="ORF">B2M20_00235</name>
</gene>
<name>A0A1V4I3S8_NITVU</name>
<evidence type="ECO:0000313" key="4">
    <source>
        <dbReference type="Proteomes" id="UP000189940"/>
    </source>
</evidence>
<protein>
    <submittedName>
        <fullName evidence="3">Uncharacterized protein</fullName>
    </submittedName>
</protein>
<accession>A0A1V4I3S8</accession>
<evidence type="ECO:0000256" key="1">
    <source>
        <dbReference type="SAM" id="MobiDB-lite"/>
    </source>
</evidence>
<dbReference type="AlphaFoldDB" id="A0A1V4I3S8"/>
<feature type="compositionally biased region" description="Basic and acidic residues" evidence="1">
    <location>
        <begin position="51"/>
        <end position="63"/>
    </location>
</feature>
<evidence type="ECO:0000256" key="2">
    <source>
        <dbReference type="SAM" id="SignalP"/>
    </source>
</evidence>
<comment type="caution">
    <text evidence="3">The sequence shown here is derived from an EMBL/GenBank/DDBJ whole genome shotgun (WGS) entry which is preliminary data.</text>
</comment>
<dbReference type="Proteomes" id="UP000189940">
    <property type="component" value="Unassembled WGS sequence"/>
</dbReference>
<feature type="region of interest" description="Disordered" evidence="1">
    <location>
        <begin position="19"/>
        <end position="81"/>
    </location>
</feature>
<proteinExistence type="predicted"/>
<dbReference type="OrthoDB" id="8255175at2"/>